<dbReference type="EMBL" id="QKWP01000293">
    <property type="protein sequence ID" value="RIB22753.1"/>
    <property type="molecule type" value="Genomic_DNA"/>
</dbReference>
<accession>A0A397VS26</accession>
<evidence type="ECO:0000256" key="1">
    <source>
        <dbReference type="SAM" id="Phobius"/>
    </source>
</evidence>
<dbReference type="AlphaFoldDB" id="A0A397VS26"/>
<protein>
    <submittedName>
        <fullName evidence="2">Uncharacterized protein</fullName>
    </submittedName>
</protein>
<feature type="transmembrane region" description="Helical" evidence="1">
    <location>
        <begin position="30"/>
        <end position="48"/>
    </location>
</feature>
<keyword evidence="1" id="KW-1133">Transmembrane helix</keyword>
<evidence type="ECO:0000313" key="2">
    <source>
        <dbReference type="EMBL" id="RIB22753.1"/>
    </source>
</evidence>
<feature type="non-terminal residue" evidence="2">
    <location>
        <position position="58"/>
    </location>
</feature>
<keyword evidence="1" id="KW-0472">Membrane</keyword>
<name>A0A397VS26_9GLOM</name>
<reference evidence="2 3" key="1">
    <citation type="submission" date="2018-06" db="EMBL/GenBank/DDBJ databases">
        <title>Comparative genomics reveals the genomic features of Rhizophagus irregularis, R. cerebriforme, R. diaphanum and Gigaspora rosea, and their symbiotic lifestyle signature.</title>
        <authorList>
            <person name="Morin E."/>
            <person name="San Clemente H."/>
            <person name="Chen E.C.H."/>
            <person name="De La Providencia I."/>
            <person name="Hainaut M."/>
            <person name="Kuo A."/>
            <person name="Kohler A."/>
            <person name="Murat C."/>
            <person name="Tang N."/>
            <person name="Roy S."/>
            <person name="Loubradou J."/>
            <person name="Henrissat B."/>
            <person name="Grigoriev I.V."/>
            <person name="Corradi N."/>
            <person name="Roux C."/>
            <person name="Martin F.M."/>
        </authorList>
    </citation>
    <scope>NUCLEOTIDE SEQUENCE [LARGE SCALE GENOMIC DNA]</scope>
    <source>
        <strain evidence="2 3">DAOM 194757</strain>
    </source>
</reference>
<sequence>MIFRQKLWILMHPFLQLSYLHVKKFPFNFLSVKFNLLIHLLLVMMNILQRFHHGLIVV</sequence>
<gene>
    <name evidence="2" type="ORF">C2G38_2074642</name>
</gene>
<keyword evidence="3" id="KW-1185">Reference proteome</keyword>
<organism evidence="2 3">
    <name type="scientific">Gigaspora rosea</name>
    <dbReference type="NCBI Taxonomy" id="44941"/>
    <lineage>
        <taxon>Eukaryota</taxon>
        <taxon>Fungi</taxon>
        <taxon>Fungi incertae sedis</taxon>
        <taxon>Mucoromycota</taxon>
        <taxon>Glomeromycotina</taxon>
        <taxon>Glomeromycetes</taxon>
        <taxon>Diversisporales</taxon>
        <taxon>Gigasporaceae</taxon>
        <taxon>Gigaspora</taxon>
    </lineage>
</organism>
<dbReference type="Proteomes" id="UP000266673">
    <property type="component" value="Unassembled WGS sequence"/>
</dbReference>
<comment type="caution">
    <text evidence="2">The sequence shown here is derived from an EMBL/GenBank/DDBJ whole genome shotgun (WGS) entry which is preliminary data.</text>
</comment>
<proteinExistence type="predicted"/>
<keyword evidence="1" id="KW-0812">Transmembrane</keyword>
<evidence type="ECO:0000313" key="3">
    <source>
        <dbReference type="Proteomes" id="UP000266673"/>
    </source>
</evidence>